<dbReference type="OrthoDB" id="9787111at2"/>
<dbReference type="Pfam" id="PF13439">
    <property type="entry name" value="Glyco_transf_4"/>
    <property type="match status" value="1"/>
</dbReference>
<evidence type="ECO:0008006" key="5">
    <source>
        <dbReference type="Google" id="ProtNLM"/>
    </source>
</evidence>
<evidence type="ECO:0000313" key="3">
    <source>
        <dbReference type="EMBL" id="POY38110.1"/>
    </source>
</evidence>
<comment type="caution">
    <text evidence="3">The sequence shown here is derived from an EMBL/GenBank/DDBJ whole genome shotgun (WGS) entry which is preliminary data.</text>
</comment>
<dbReference type="GO" id="GO:0016757">
    <property type="term" value="F:glycosyltransferase activity"/>
    <property type="evidence" value="ECO:0007669"/>
    <property type="project" value="InterPro"/>
</dbReference>
<sequence>MKILIIHSYYQLRGGEDTVVEQEIALLKERHEVKVLFFQNVGGLKGALQFLFSIWNRRAAHKVKVAIQEFKPDVVHIHNWHFALGPLVFRVISSLGIPVVHTVHNYRLLCPSGILLHNGKLFTDSLKQSFPWKAVCNKVYRTSSIQTFWLAFVVWLHKKIGTWKKIDSYVCLTPFAVQLFQESNFGVAKGQFTVKPNFSVAVETESCIEKENYFLFIGRLSEEKGIAILLNAFKELPFVLKIAGDGPLKNSVVQAVKEFSNICYLGSLDYKAVQLELCKSQALISPSICYETFGLVNIEAFSIGTPVLASKIGAPQSLIIDGYNGYHFEAGNEKNLKEVVLKFNSLSETEKKQMRQNAFKSYQSHYSPELQMDYFEVIYNKVLKK</sequence>
<dbReference type="InterPro" id="IPR001296">
    <property type="entry name" value="Glyco_trans_1"/>
</dbReference>
<dbReference type="PANTHER" id="PTHR45947">
    <property type="entry name" value="SULFOQUINOVOSYL TRANSFERASE SQD2"/>
    <property type="match status" value="1"/>
</dbReference>
<dbReference type="PANTHER" id="PTHR45947:SF13">
    <property type="entry name" value="TRANSFERASE"/>
    <property type="match status" value="1"/>
</dbReference>
<reference evidence="3 4" key="1">
    <citation type="submission" date="2018-01" db="EMBL/GenBank/DDBJ databases">
        <authorList>
            <person name="Gaut B.S."/>
            <person name="Morton B.R."/>
            <person name="Clegg M.T."/>
            <person name="Duvall M.R."/>
        </authorList>
    </citation>
    <scope>NUCLEOTIDE SEQUENCE [LARGE SCALE GENOMIC DNA]</scope>
    <source>
        <strain evidence="3 4">HR-AY</strain>
    </source>
</reference>
<evidence type="ECO:0000313" key="4">
    <source>
        <dbReference type="Proteomes" id="UP000237310"/>
    </source>
</evidence>
<name>A0A2S5A693_9FLAO</name>
<dbReference type="SUPFAM" id="SSF53756">
    <property type="entry name" value="UDP-Glycosyltransferase/glycogen phosphorylase"/>
    <property type="match status" value="1"/>
</dbReference>
<accession>A0A2S5A693</accession>
<evidence type="ECO:0000259" key="1">
    <source>
        <dbReference type="Pfam" id="PF00534"/>
    </source>
</evidence>
<dbReference type="RefSeq" id="WP_103806544.1">
    <property type="nucleotide sequence ID" value="NZ_PQVG01000007.1"/>
</dbReference>
<protein>
    <recommendedName>
        <fullName evidence="5">Glycosyltransferase family 1 protein</fullName>
    </recommendedName>
</protein>
<evidence type="ECO:0000259" key="2">
    <source>
        <dbReference type="Pfam" id="PF13439"/>
    </source>
</evidence>
<dbReference type="Pfam" id="PF00534">
    <property type="entry name" value="Glycos_transf_1"/>
    <property type="match status" value="1"/>
</dbReference>
<dbReference type="AlphaFoldDB" id="A0A2S5A693"/>
<dbReference type="InterPro" id="IPR050194">
    <property type="entry name" value="Glycosyltransferase_grp1"/>
</dbReference>
<proteinExistence type="predicted"/>
<gene>
    <name evidence="3" type="ORF">C3L50_12615</name>
</gene>
<dbReference type="InterPro" id="IPR028098">
    <property type="entry name" value="Glyco_trans_4-like_N"/>
</dbReference>
<dbReference type="EMBL" id="PQVG01000007">
    <property type="protein sequence ID" value="POY38110.1"/>
    <property type="molecule type" value="Genomic_DNA"/>
</dbReference>
<organism evidence="3 4">
    <name type="scientific">Flavobacterium alvei</name>
    <dbReference type="NCBI Taxonomy" id="2080416"/>
    <lineage>
        <taxon>Bacteria</taxon>
        <taxon>Pseudomonadati</taxon>
        <taxon>Bacteroidota</taxon>
        <taxon>Flavobacteriia</taxon>
        <taxon>Flavobacteriales</taxon>
        <taxon>Flavobacteriaceae</taxon>
        <taxon>Flavobacterium</taxon>
    </lineage>
</organism>
<dbReference type="Proteomes" id="UP000237310">
    <property type="component" value="Unassembled WGS sequence"/>
</dbReference>
<feature type="domain" description="Glycosyl transferase family 1" evidence="1">
    <location>
        <begin position="209"/>
        <end position="360"/>
    </location>
</feature>
<feature type="domain" description="Glycosyltransferase subfamily 4-like N-terminal" evidence="2">
    <location>
        <begin position="14"/>
        <end position="197"/>
    </location>
</feature>
<keyword evidence="4" id="KW-1185">Reference proteome</keyword>
<dbReference type="Gene3D" id="3.40.50.2000">
    <property type="entry name" value="Glycogen Phosphorylase B"/>
    <property type="match status" value="2"/>
</dbReference>